<evidence type="ECO:0000256" key="1">
    <source>
        <dbReference type="SAM" id="MobiDB-lite"/>
    </source>
</evidence>
<dbReference type="EMBL" id="JANPWB010000012">
    <property type="protein sequence ID" value="KAJ1112963.1"/>
    <property type="molecule type" value="Genomic_DNA"/>
</dbReference>
<dbReference type="AlphaFoldDB" id="A0AAV7NID7"/>
<name>A0AAV7NID7_PLEWA</name>
<evidence type="ECO:0000313" key="2">
    <source>
        <dbReference type="EMBL" id="KAJ1112963.1"/>
    </source>
</evidence>
<organism evidence="2 3">
    <name type="scientific">Pleurodeles waltl</name>
    <name type="common">Iberian ribbed newt</name>
    <dbReference type="NCBI Taxonomy" id="8319"/>
    <lineage>
        <taxon>Eukaryota</taxon>
        <taxon>Metazoa</taxon>
        <taxon>Chordata</taxon>
        <taxon>Craniata</taxon>
        <taxon>Vertebrata</taxon>
        <taxon>Euteleostomi</taxon>
        <taxon>Amphibia</taxon>
        <taxon>Batrachia</taxon>
        <taxon>Caudata</taxon>
        <taxon>Salamandroidea</taxon>
        <taxon>Salamandridae</taxon>
        <taxon>Pleurodelinae</taxon>
        <taxon>Pleurodeles</taxon>
    </lineage>
</organism>
<evidence type="ECO:0000313" key="3">
    <source>
        <dbReference type="Proteomes" id="UP001066276"/>
    </source>
</evidence>
<feature type="compositionally biased region" description="Basic and acidic residues" evidence="1">
    <location>
        <begin position="78"/>
        <end position="94"/>
    </location>
</feature>
<dbReference type="Proteomes" id="UP001066276">
    <property type="component" value="Chromosome 8"/>
</dbReference>
<accession>A0AAV7NID7</accession>
<proteinExistence type="predicted"/>
<comment type="caution">
    <text evidence="2">The sequence shown here is derived from an EMBL/GenBank/DDBJ whole genome shotgun (WGS) entry which is preliminary data.</text>
</comment>
<feature type="compositionally biased region" description="Basic and acidic residues" evidence="1">
    <location>
        <begin position="111"/>
        <end position="124"/>
    </location>
</feature>
<protein>
    <submittedName>
        <fullName evidence="2">Uncharacterized protein</fullName>
    </submittedName>
</protein>
<reference evidence="2" key="1">
    <citation type="journal article" date="2022" name="bioRxiv">
        <title>Sequencing and chromosome-scale assembly of the giantPleurodeles waltlgenome.</title>
        <authorList>
            <person name="Brown T."/>
            <person name="Elewa A."/>
            <person name="Iarovenko S."/>
            <person name="Subramanian E."/>
            <person name="Araus A.J."/>
            <person name="Petzold A."/>
            <person name="Susuki M."/>
            <person name="Suzuki K.-i.T."/>
            <person name="Hayashi T."/>
            <person name="Toyoda A."/>
            <person name="Oliveira C."/>
            <person name="Osipova E."/>
            <person name="Leigh N.D."/>
            <person name="Simon A."/>
            <person name="Yun M.H."/>
        </authorList>
    </citation>
    <scope>NUCLEOTIDE SEQUENCE</scope>
    <source>
        <strain evidence="2">20211129_DDA</strain>
        <tissue evidence="2">Liver</tissue>
    </source>
</reference>
<keyword evidence="3" id="KW-1185">Reference proteome</keyword>
<feature type="region of interest" description="Disordered" evidence="1">
    <location>
        <begin position="1"/>
        <end position="124"/>
    </location>
</feature>
<sequence>MWVTTCDGSDRADPHFIKTCADSAPGNTEAPRGTTLSIGSLPDPRESEAVKGVDPPDQERGGGIQWWRTKEPASTLKGEQRRPRDEEYPEDTRTRLRQSGVEPESGHLWTRHRDEERWPRGADE</sequence>
<gene>
    <name evidence="2" type="ORF">NDU88_001223</name>
</gene>